<dbReference type="RefSeq" id="WP_369601219.1">
    <property type="nucleotide sequence ID" value="NZ_CP154858.1"/>
</dbReference>
<reference evidence="2" key="1">
    <citation type="submission" date="2024-05" db="EMBL/GenBank/DDBJ databases">
        <title>Genome sequencing of novel strain.</title>
        <authorList>
            <person name="Ganbat D."/>
            <person name="Ganbat S."/>
            <person name="Lee S.-J."/>
        </authorList>
    </citation>
    <scope>NUCLEOTIDE SEQUENCE</scope>
    <source>
        <strain evidence="2">SMD15-11</strain>
    </source>
</reference>
<dbReference type="KEGG" id="tcd:AAIA72_15630"/>
<name>A0AB39UW04_9GAMM</name>
<protein>
    <recommendedName>
        <fullName evidence="3">DUF3461 family protein</fullName>
    </recommendedName>
</protein>
<keyword evidence="1" id="KW-0175">Coiled coil</keyword>
<sequence length="139" mass="15822">MPFEAPIFEFDPATHAVRLKPAYSNFFRVHLETQYLSRYLGLWRIGSAVPTLPGPEPQPVPFESATFRQVHDMFQGDLLLRALAEPQPQPSRFSVIEQIKKENLHIEVVKDLITRLEAGLDALQAELKTFESNSSRNCS</sequence>
<organism evidence="2">
    <name type="scientific">Thermohahella caldifontis</name>
    <dbReference type="NCBI Taxonomy" id="3142973"/>
    <lineage>
        <taxon>Bacteria</taxon>
        <taxon>Pseudomonadati</taxon>
        <taxon>Pseudomonadota</taxon>
        <taxon>Gammaproteobacteria</taxon>
        <taxon>Oceanospirillales</taxon>
        <taxon>Hahellaceae</taxon>
        <taxon>Thermohahella</taxon>
    </lineage>
</organism>
<dbReference type="AlphaFoldDB" id="A0AB39UW04"/>
<evidence type="ECO:0008006" key="3">
    <source>
        <dbReference type="Google" id="ProtNLM"/>
    </source>
</evidence>
<evidence type="ECO:0000313" key="2">
    <source>
        <dbReference type="EMBL" id="XDT72207.1"/>
    </source>
</evidence>
<dbReference type="EMBL" id="CP154858">
    <property type="protein sequence ID" value="XDT72207.1"/>
    <property type="molecule type" value="Genomic_DNA"/>
</dbReference>
<gene>
    <name evidence="2" type="ORF">AAIA72_15630</name>
</gene>
<accession>A0AB39UW04</accession>
<proteinExistence type="predicted"/>
<evidence type="ECO:0000256" key="1">
    <source>
        <dbReference type="SAM" id="Coils"/>
    </source>
</evidence>
<feature type="coiled-coil region" evidence="1">
    <location>
        <begin position="106"/>
        <end position="133"/>
    </location>
</feature>